<keyword evidence="3" id="KW-1185">Reference proteome</keyword>
<organism evidence="2 3">
    <name type="scientific">Robertmurraya mangrovi</name>
    <dbReference type="NCBI Taxonomy" id="3098077"/>
    <lineage>
        <taxon>Bacteria</taxon>
        <taxon>Bacillati</taxon>
        <taxon>Bacillota</taxon>
        <taxon>Bacilli</taxon>
        <taxon>Bacillales</taxon>
        <taxon>Bacillaceae</taxon>
        <taxon>Robertmurraya</taxon>
    </lineage>
</organism>
<dbReference type="Gene3D" id="3.40.630.30">
    <property type="match status" value="1"/>
</dbReference>
<feature type="domain" description="N-acetyltransferase" evidence="1">
    <location>
        <begin position="10"/>
        <end position="169"/>
    </location>
</feature>
<accession>A0ABU5IWG3</accession>
<dbReference type="InterPro" id="IPR051531">
    <property type="entry name" value="N-acetyltransferase"/>
</dbReference>
<sequence>MNVIFETERLILKVFEEIDVEDAKEFWGNEEVMEHCLGAVPHDVLPKVLDSYAKCHLVNHLSIYAVYEKSTNKVIGGAGFIVRDSIDQVELVYHFAKGAWGKGYATEAGNACLEIARKNGKVKKIYASADSKNSSSLKILEKMGFNYQGLKWFEDTEQEEPYYELVLAK</sequence>
<protein>
    <submittedName>
        <fullName evidence="2">GNAT family N-acetyltransferase</fullName>
    </submittedName>
</protein>
<dbReference type="PROSITE" id="PS51186">
    <property type="entry name" value="GNAT"/>
    <property type="match status" value="1"/>
</dbReference>
<dbReference type="Proteomes" id="UP001290455">
    <property type="component" value="Unassembled WGS sequence"/>
</dbReference>
<dbReference type="InterPro" id="IPR016181">
    <property type="entry name" value="Acyl_CoA_acyltransferase"/>
</dbReference>
<dbReference type="SUPFAM" id="SSF55729">
    <property type="entry name" value="Acyl-CoA N-acyltransferases (Nat)"/>
    <property type="match status" value="1"/>
</dbReference>
<dbReference type="PANTHER" id="PTHR43792:SF1">
    <property type="entry name" value="N-ACETYLTRANSFERASE DOMAIN-CONTAINING PROTEIN"/>
    <property type="match status" value="1"/>
</dbReference>
<name>A0ABU5IWG3_9BACI</name>
<dbReference type="Pfam" id="PF13302">
    <property type="entry name" value="Acetyltransf_3"/>
    <property type="match status" value="1"/>
</dbReference>
<dbReference type="RefSeq" id="WP_322445781.1">
    <property type="nucleotide sequence ID" value="NZ_JAXOFX010000003.1"/>
</dbReference>
<evidence type="ECO:0000313" key="3">
    <source>
        <dbReference type="Proteomes" id="UP001290455"/>
    </source>
</evidence>
<proteinExistence type="predicted"/>
<dbReference type="InterPro" id="IPR000182">
    <property type="entry name" value="GNAT_dom"/>
</dbReference>
<evidence type="ECO:0000259" key="1">
    <source>
        <dbReference type="PROSITE" id="PS51186"/>
    </source>
</evidence>
<comment type="caution">
    <text evidence="2">The sequence shown here is derived from an EMBL/GenBank/DDBJ whole genome shotgun (WGS) entry which is preliminary data.</text>
</comment>
<evidence type="ECO:0000313" key="2">
    <source>
        <dbReference type="EMBL" id="MDZ5471488.1"/>
    </source>
</evidence>
<dbReference type="PANTHER" id="PTHR43792">
    <property type="entry name" value="GNAT FAMILY, PUTATIVE (AFU_ORTHOLOGUE AFUA_3G00765)-RELATED-RELATED"/>
    <property type="match status" value="1"/>
</dbReference>
<dbReference type="EMBL" id="JAXOFX010000003">
    <property type="protein sequence ID" value="MDZ5471488.1"/>
    <property type="molecule type" value="Genomic_DNA"/>
</dbReference>
<gene>
    <name evidence="2" type="ORF">SM124_06975</name>
</gene>
<reference evidence="2 3" key="1">
    <citation type="submission" date="2023-11" db="EMBL/GenBank/DDBJ databases">
        <title>Bacillus jintuensis, isolated from a mudflat on the Beibu Gulf coast.</title>
        <authorList>
            <person name="Li M."/>
        </authorList>
    </citation>
    <scope>NUCLEOTIDE SEQUENCE [LARGE SCALE GENOMIC DNA]</scope>
    <source>
        <strain evidence="2 3">31A1R</strain>
    </source>
</reference>